<evidence type="ECO:0000259" key="3">
    <source>
        <dbReference type="Pfam" id="PF01968"/>
    </source>
</evidence>
<feature type="region of interest" description="Disordered" evidence="2">
    <location>
        <begin position="702"/>
        <end position="724"/>
    </location>
</feature>
<dbReference type="InterPro" id="IPR002821">
    <property type="entry name" value="Hydantoinase_A"/>
</dbReference>
<dbReference type="EMBL" id="SJPL01000002">
    <property type="protein sequence ID" value="TWT65730.1"/>
    <property type="molecule type" value="Genomic_DNA"/>
</dbReference>
<keyword evidence="7" id="KW-0436">Ligase</keyword>
<dbReference type="InterPro" id="IPR008040">
    <property type="entry name" value="Hydant_A_N"/>
</dbReference>
<feature type="compositionally biased region" description="Acidic residues" evidence="2">
    <location>
        <begin position="793"/>
        <end position="802"/>
    </location>
</feature>
<comment type="similarity">
    <text evidence="1">Belongs to the oxoprolinase family.</text>
</comment>
<dbReference type="PANTHER" id="PTHR11365:SF23">
    <property type="entry name" value="HYPOTHETICAL 5-OXOPROLINASE (EUROFUNG)-RELATED"/>
    <property type="match status" value="1"/>
</dbReference>
<evidence type="ECO:0000259" key="4">
    <source>
        <dbReference type="Pfam" id="PF02538"/>
    </source>
</evidence>
<dbReference type="GO" id="GO:0005829">
    <property type="term" value="C:cytosol"/>
    <property type="evidence" value="ECO:0007669"/>
    <property type="project" value="TreeGrafter"/>
</dbReference>
<feature type="domain" description="Hydantoinase A/oxoprolinase" evidence="3">
    <location>
        <begin position="292"/>
        <end position="571"/>
    </location>
</feature>
<dbReference type="EC" id="6.4.1.8" evidence="7"/>
<gene>
    <name evidence="7" type="primary">apc3</name>
    <name evidence="7" type="ORF">Pan14r_52790</name>
</gene>
<evidence type="ECO:0000256" key="1">
    <source>
        <dbReference type="ARBA" id="ARBA00010403"/>
    </source>
</evidence>
<dbReference type="Pfam" id="PF05378">
    <property type="entry name" value="Hydant_A_N"/>
    <property type="match status" value="1"/>
</dbReference>
<reference evidence="7 8" key="1">
    <citation type="submission" date="2019-02" db="EMBL/GenBank/DDBJ databases">
        <title>Deep-cultivation of Planctomycetes and their phenomic and genomic characterization uncovers novel biology.</title>
        <authorList>
            <person name="Wiegand S."/>
            <person name="Jogler M."/>
            <person name="Boedeker C."/>
            <person name="Pinto D."/>
            <person name="Vollmers J."/>
            <person name="Rivas-Marin E."/>
            <person name="Kohn T."/>
            <person name="Peeters S.H."/>
            <person name="Heuer A."/>
            <person name="Rast P."/>
            <person name="Oberbeckmann S."/>
            <person name="Bunk B."/>
            <person name="Jeske O."/>
            <person name="Meyerdierks A."/>
            <person name="Storesund J.E."/>
            <person name="Kallscheuer N."/>
            <person name="Luecker S."/>
            <person name="Lage O.M."/>
            <person name="Pohl T."/>
            <person name="Merkel B.J."/>
            <person name="Hornburger P."/>
            <person name="Mueller R.-W."/>
            <person name="Bruemmer F."/>
            <person name="Labrenz M."/>
            <person name="Spormann A.M."/>
            <person name="Op Den Camp H."/>
            <person name="Overmann J."/>
            <person name="Amann R."/>
            <person name="Jetten M.S.M."/>
            <person name="Mascher T."/>
            <person name="Medema M.H."/>
            <person name="Devos D.P."/>
            <person name="Kaster A.-K."/>
            <person name="Ovreas L."/>
            <person name="Rohde M."/>
            <person name="Galperin M.Y."/>
            <person name="Jogler C."/>
        </authorList>
    </citation>
    <scope>NUCLEOTIDE SEQUENCE [LARGE SCALE GENOMIC DNA]</scope>
    <source>
        <strain evidence="7 8">Pan14r</strain>
    </source>
</reference>
<keyword evidence="8" id="KW-1185">Reference proteome</keyword>
<dbReference type="InterPro" id="IPR049517">
    <property type="entry name" value="ACX-like_C"/>
</dbReference>
<dbReference type="Pfam" id="PF19278">
    <property type="entry name" value="Hydant_A_C"/>
    <property type="match status" value="1"/>
</dbReference>
<organism evidence="7 8">
    <name type="scientific">Crateriforma conspicua</name>
    <dbReference type="NCBI Taxonomy" id="2527996"/>
    <lineage>
        <taxon>Bacteria</taxon>
        <taxon>Pseudomonadati</taxon>
        <taxon>Planctomycetota</taxon>
        <taxon>Planctomycetia</taxon>
        <taxon>Planctomycetales</taxon>
        <taxon>Planctomycetaceae</taxon>
        <taxon>Crateriforma</taxon>
    </lineage>
</organism>
<proteinExistence type="inferred from homology"/>
<comment type="caution">
    <text evidence="7">The sequence shown here is derived from an EMBL/GenBank/DDBJ whole genome shotgun (WGS) entry which is preliminary data.</text>
</comment>
<dbReference type="Pfam" id="PF02538">
    <property type="entry name" value="Hydantoinase_B"/>
    <property type="match status" value="1"/>
</dbReference>
<feature type="domain" description="Hydantoinase B/oxoprolinase" evidence="4">
    <location>
        <begin position="803"/>
        <end position="1320"/>
    </location>
</feature>
<dbReference type="GO" id="GO:0006749">
    <property type="term" value="P:glutathione metabolic process"/>
    <property type="evidence" value="ECO:0007669"/>
    <property type="project" value="TreeGrafter"/>
</dbReference>
<evidence type="ECO:0000313" key="8">
    <source>
        <dbReference type="Proteomes" id="UP000317238"/>
    </source>
</evidence>
<dbReference type="PANTHER" id="PTHR11365">
    <property type="entry name" value="5-OXOPROLINASE RELATED"/>
    <property type="match status" value="1"/>
</dbReference>
<dbReference type="GO" id="GO:0016874">
    <property type="term" value="F:ligase activity"/>
    <property type="evidence" value="ECO:0007669"/>
    <property type="project" value="UniProtKB-KW"/>
</dbReference>
<dbReference type="RefSeq" id="WP_146440974.1">
    <property type="nucleotide sequence ID" value="NZ_SJPL01000002.1"/>
</dbReference>
<feature type="domain" description="Hydantoinase/oxoprolinase N-terminal" evidence="5">
    <location>
        <begin position="154"/>
        <end position="272"/>
    </location>
</feature>
<evidence type="ECO:0000259" key="6">
    <source>
        <dbReference type="Pfam" id="PF19278"/>
    </source>
</evidence>
<evidence type="ECO:0000313" key="7">
    <source>
        <dbReference type="EMBL" id="TWT65730.1"/>
    </source>
</evidence>
<evidence type="ECO:0000259" key="5">
    <source>
        <dbReference type="Pfam" id="PF05378"/>
    </source>
</evidence>
<feature type="region of interest" description="Disordered" evidence="2">
    <location>
        <begin position="781"/>
        <end position="802"/>
    </location>
</feature>
<feature type="domain" description="Acetophenone carboxylase-like C-terminal" evidence="6">
    <location>
        <begin position="609"/>
        <end position="773"/>
    </location>
</feature>
<sequence length="1328" mass="143083">MVRKNALTSDTIRLWIDVGGTFTDAFVSHQGRRHSTKVLSSGLVRYNARRVDTEHWSVDLPDEHRVPGFWNSATVRRIDSGGQAIELGTVSETDATSGGLKILTDERGGAERDSGQADLSESVVLELDAGLEAPALAAHVLLKTPIAASLPELSVRLGTTRGTNALLTRTGAPTALITTAGFEDLLLIGEQDRPDLFAKDIIKPAPLPKWMIGINERLDHHGEVIRQPDRDEVITVLSDLKRQGAISVAICLMHAHVNDDHERRVAKWADEVGFENISRSSEVAPLIKLVHRAETTCLDAYLNPILDDYLRRVRQQLGGSRRCRLLVMTSAGNLVPDVDYRGRDSVLSGPAGGVVALGRLADAMDCQGAIGLDMGGTSTDVSRFVGKVGRRYESEVSGTRILTPMMDIHTVAAGGGSVCASVAGRLTVGPASAGADPGPACYGRGGPLTVTDVNLLLGRLPADRFPFPLDRRAAMSRLKEIAAERNSVSALSSDCDDLAAGFLQIACTHMAEAVRTVTTSQGIDPRDMALVGFGGAAGGHLCDVAELLGITEVIDHPDASLLSALGMGLASTGHVATAGVYQAADQCDVDQLIKTAESLQTQCHQRLANELAEKQIDSPSDLGATINDRLQTRFEIDCRYLGTESTLTLDVNLRGQVDPNQWVQQFHQRHEQVFGYRRDHPVQWVAVRCEVTLASDSDIFVDPSPERSINTASDHDGDSENTTGVWINGRWQDVRVWERQALTTGQSIDAPAMIISDHSTLLLMPGWNAKVEQGGTIRMKRSTDRSPIPTDTGDTEAESETVDDVTVEVVARRLQGIADSMGEVLRRTAISVNVRERKDYSCAVFRNDGALIANAPHVPVHLGAMGHTVRHMMHVYPVMHDGDCYISNHPFAGGSHLPDVTVVTPVFCRPNDRSGAPDFIVASRAHHAEIGGITPGSMPPDATCLAQEGVLIRDFPLCRNGHENTDALMRLLTGGDYPSRCPDQNLADIQAQRAAGTDGVRALRELTRRYDVAAITRVMDRLIDLAGNSLDTWLTTLPDEPRHYQDQLDDGTVIAVQISKSHQHDRPKLKIDFTGTSDVHPHGFNATPAIVTAAVLYVLKVAGGDHLPLCDGLLRDVQLVIPVGLLNPPVDDDPRRCAAVVAGNVETSQRVVDVLMGCLDLAAASQGTMNNLLIGDDTFGYYETIGGGAGATSQRPGCDGVHTHMTNTRITDPEIFESRLPCSLIRFAIRRNSGGSGRHRGGDGLVREIEFHKDLTVSWITGRRTTSPYGVRGGCNGATGINQWVHEGEIVTLRSADTIEVSAGDRFRILSPGGGGWGVPPTADDSES</sequence>
<protein>
    <submittedName>
        <fullName evidence="7">Acetophenone carboxylase gamma subunit</fullName>
        <ecNumber evidence="7">6.4.1.8</ecNumber>
    </submittedName>
</protein>
<dbReference type="OrthoDB" id="9768323at2"/>
<name>A0A5C5XS90_9PLAN</name>
<dbReference type="Proteomes" id="UP000317238">
    <property type="component" value="Unassembled WGS sequence"/>
</dbReference>
<accession>A0A5C5XS90</accession>
<dbReference type="InterPro" id="IPR003692">
    <property type="entry name" value="Hydantoinase_B"/>
</dbReference>
<evidence type="ECO:0000256" key="2">
    <source>
        <dbReference type="SAM" id="MobiDB-lite"/>
    </source>
</evidence>
<dbReference type="GO" id="GO:0017168">
    <property type="term" value="F:5-oxoprolinase (ATP-hydrolyzing) activity"/>
    <property type="evidence" value="ECO:0007669"/>
    <property type="project" value="TreeGrafter"/>
</dbReference>
<dbReference type="InterPro" id="IPR045079">
    <property type="entry name" value="Oxoprolinase-like"/>
</dbReference>
<dbReference type="Pfam" id="PF01968">
    <property type="entry name" value="Hydantoinase_A"/>
    <property type="match status" value="1"/>
</dbReference>